<evidence type="ECO:0000313" key="1">
    <source>
        <dbReference type="EMBL" id="MEG3439364.1"/>
    </source>
</evidence>
<gene>
    <name evidence="1" type="ORF">V0288_19715</name>
</gene>
<keyword evidence="2" id="KW-1185">Reference proteome</keyword>
<dbReference type="AlphaFoldDB" id="A0AAW9R0X5"/>
<name>A0AAW9R0X5_9CHRO</name>
<reference evidence="1 2" key="1">
    <citation type="submission" date="2024-01" db="EMBL/GenBank/DDBJ databases">
        <title>Genomic insights into the taxonomy and metabolism of the cyanobacterium Pannus brasiliensis CCIBt3594.</title>
        <authorList>
            <person name="Machado M."/>
            <person name="Botero N.B."/>
            <person name="Andreote A.P.D."/>
            <person name="Feitosa A.M.T."/>
            <person name="Popin R."/>
            <person name="Sivonen K."/>
            <person name="Fiore M.F."/>
        </authorList>
    </citation>
    <scope>NUCLEOTIDE SEQUENCE [LARGE SCALE GENOMIC DNA]</scope>
    <source>
        <strain evidence="1 2">CCIBt3594</strain>
    </source>
</reference>
<organism evidence="1 2">
    <name type="scientific">Pannus brasiliensis CCIBt3594</name>
    <dbReference type="NCBI Taxonomy" id="1427578"/>
    <lineage>
        <taxon>Bacteria</taxon>
        <taxon>Bacillati</taxon>
        <taxon>Cyanobacteriota</taxon>
        <taxon>Cyanophyceae</taxon>
        <taxon>Oscillatoriophycideae</taxon>
        <taxon>Chroococcales</taxon>
        <taxon>Microcystaceae</taxon>
        <taxon>Pannus</taxon>
    </lineage>
</organism>
<dbReference type="RefSeq" id="WP_332866850.1">
    <property type="nucleotide sequence ID" value="NZ_JBAFSM010000046.1"/>
</dbReference>
<comment type="caution">
    <text evidence="1">The sequence shown here is derived from an EMBL/GenBank/DDBJ whole genome shotgun (WGS) entry which is preliminary data.</text>
</comment>
<accession>A0AAW9R0X5</accession>
<protein>
    <submittedName>
        <fullName evidence="1">Uncharacterized protein</fullName>
    </submittedName>
</protein>
<evidence type="ECO:0000313" key="2">
    <source>
        <dbReference type="Proteomes" id="UP001328733"/>
    </source>
</evidence>
<dbReference type="Proteomes" id="UP001328733">
    <property type="component" value="Unassembled WGS sequence"/>
</dbReference>
<proteinExistence type="predicted"/>
<dbReference type="EMBL" id="JBAFSM010000046">
    <property type="protein sequence ID" value="MEG3439364.1"/>
    <property type="molecule type" value="Genomic_DNA"/>
</dbReference>
<sequence length="128" mass="14352">MVRLTIDSQKDAYPLDPAKLEALQSGRNSTRLDPGTYRICIQSGEFRYGSTGNRSFPPEPWVILRIYGGKVINRQTGKAVGCTWSSLNGYSDILTLQVLEPACISAIFFDTRTRNNWGLVRVSIERIP</sequence>